<reference evidence="2 3" key="1">
    <citation type="journal article" date="2023" name="IScience">
        <title>Expanded male sex-determining region conserved during the evolution of homothallism in the green alga Volvox.</title>
        <authorList>
            <person name="Yamamoto K."/>
            <person name="Matsuzaki R."/>
            <person name="Mahakham W."/>
            <person name="Heman W."/>
            <person name="Sekimoto H."/>
            <person name="Kawachi M."/>
            <person name="Minakuchi Y."/>
            <person name="Toyoda A."/>
            <person name="Nozaki H."/>
        </authorList>
    </citation>
    <scope>NUCLEOTIDE SEQUENCE [LARGE SCALE GENOMIC DNA]</scope>
    <source>
        <strain evidence="2 3">NIES-4468</strain>
    </source>
</reference>
<evidence type="ECO:0000313" key="3">
    <source>
        <dbReference type="Proteomes" id="UP001165090"/>
    </source>
</evidence>
<feature type="compositionally biased region" description="Basic and acidic residues" evidence="1">
    <location>
        <begin position="416"/>
        <end position="436"/>
    </location>
</feature>
<comment type="caution">
    <text evidence="2">The sequence shown here is derived from an EMBL/GenBank/DDBJ whole genome shotgun (WGS) entry which is preliminary data.</text>
</comment>
<proteinExistence type="predicted"/>
<gene>
    <name evidence="2" type="ORF">VaNZ11_009597</name>
</gene>
<protein>
    <submittedName>
        <fullName evidence="2">Uncharacterized protein</fullName>
    </submittedName>
</protein>
<dbReference type="Proteomes" id="UP001165090">
    <property type="component" value="Unassembled WGS sequence"/>
</dbReference>
<accession>A0ABQ5S7Q1</accession>
<feature type="region of interest" description="Disordered" evidence="1">
    <location>
        <begin position="234"/>
        <end position="285"/>
    </location>
</feature>
<dbReference type="EMBL" id="BSDZ01000027">
    <property type="protein sequence ID" value="GLI65937.1"/>
    <property type="molecule type" value="Genomic_DNA"/>
</dbReference>
<dbReference type="PANTHER" id="PTHR31579:SF1">
    <property type="entry name" value="OS03G0796600 PROTEIN"/>
    <property type="match status" value="1"/>
</dbReference>
<name>A0ABQ5S7Q1_9CHLO</name>
<feature type="region of interest" description="Disordered" evidence="1">
    <location>
        <begin position="587"/>
        <end position="606"/>
    </location>
</feature>
<feature type="region of interest" description="Disordered" evidence="1">
    <location>
        <begin position="394"/>
        <end position="461"/>
    </location>
</feature>
<evidence type="ECO:0000256" key="1">
    <source>
        <dbReference type="SAM" id="MobiDB-lite"/>
    </source>
</evidence>
<dbReference type="InterPro" id="IPR006502">
    <property type="entry name" value="PDDEXK-like"/>
</dbReference>
<sequence length="663" mass="71206">MNMMFDIDLDDGCHFGGAEGVQEGAGLLGCQQDTQTADGSRLGTSAVFGVWMDPRLNPKICAQPPAFARRSHRSATQMLAPSVPSSASGSLQQRVMVALRDIVSHSAAHHMVTVLRNSGFNVRMVAPVGGRCCYSHHDGGGYGAASVSHRGRRMARPAPRRDPAAAAPGFKAKRRQAKHHWTIRDPYLLVLPSPGAPCFLEDRVDGRSADASTVNALATACIAAPIRRRTTFGGAAGHVRPDVDGSDGGGGAVGQDDDEGGSDIWRQQAVGGSPRHRRHRSDLTATQVPAADTELSSSVTLGMSVAAAAAPHHPEELVEPFVVEPGLRDLFRLGVSTPQYDNVVSRLPEVWVGPRAALMELADIMCLVMEVHFRSQGLDVPPWRRRDAVMSRWDPNNQREVEHQQLQKRRWKQHHHHDDQDDHDNHDDRDGNHRSTQDSGVAEQRREEEQEEQVYMGGCKGPCSTRTPLYRSAVTEGLGLSPEGLSPQPRQSSGGFVAATAAYAPYPWRSSTGSGVSRGTLSSAGMEEAEEEMLLLGREGASPQCVLLLPGGRSNGHTEPLVTTRTAATAAAARPAAVADKALMARRPSGDEAVPRRPEPVRKLGGPWGLAERAQQLTKGQGHGKAGFGAPQDKEQIVDRRQHASGITAAAAPATVYGFHIVH</sequence>
<feature type="compositionally biased region" description="Basic and acidic residues" evidence="1">
    <location>
        <begin position="588"/>
        <end position="602"/>
    </location>
</feature>
<dbReference type="PANTHER" id="PTHR31579">
    <property type="entry name" value="OS03G0796600 PROTEIN"/>
    <property type="match status" value="1"/>
</dbReference>
<feature type="compositionally biased region" description="Basic residues" evidence="1">
    <location>
        <begin position="406"/>
        <end position="415"/>
    </location>
</feature>
<organism evidence="2 3">
    <name type="scientific">Volvox africanus</name>
    <dbReference type="NCBI Taxonomy" id="51714"/>
    <lineage>
        <taxon>Eukaryota</taxon>
        <taxon>Viridiplantae</taxon>
        <taxon>Chlorophyta</taxon>
        <taxon>core chlorophytes</taxon>
        <taxon>Chlorophyceae</taxon>
        <taxon>CS clade</taxon>
        <taxon>Chlamydomonadales</taxon>
        <taxon>Volvocaceae</taxon>
        <taxon>Volvox</taxon>
    </lineage>
</organism>
<feature type="region of interest" description="Disordered" evidence="1">
    <location>
        <begin position="154"/>
        <end position="176"/>
    </location>
</feature>
<dbReference type="Pfam" id="PF04720">
    <property type="entry name" value="PDDEXK_6"/>
    <property type="match status" value="1"/>
</dbReference>
<keyword evidence="3" id="KW-1185">Reference proteome</keyword>
<evidence type="ECO:0000313" key="2">
    <source>
        <dbReference type="EMBL" id="GLI65937.1"/>
    </source>
</evidence>